<evidence type="ECO:0000313" key="2">
    <source>
        <dbReference type="EMBL" id="REG06168.1"/>
    </source>
</evidence>
<sequence>MKKVKVMRKVSMVLAVTTLLLGVLSLPGTMQVRNIYADSSSETTPPADEGSNEENSQVFPVEENTSDENLQDPLVEETPVEDPQPEEELQVTSFSVSSMTVSSPIGDDPNVQNELPDFGTNYNNGDCVTNTACETAEPVTNPNDYSDQGSYGEKDYDLPEINGNEANIVAIKEGNSWYFFKKGSGETCVSSSFCVNYDDSGHVSVYSYQTQGQGYKGYNMINFWYVSDQEETVRGCTDASALNFNPSANSDDGSCTYDETVYGCTDPTALNFNPNATSNDESCTYDETVYGCTDPTALNFNALATVDDQSCNYEEDDPGDGGGGGGGETTTVTTALIPVTAQTAAGGPTEELILIPVTGVDNTFPLTNWQRLLFSASAMLFGLNLLMEGVSRKIKR</sequence>
<gene>
    <name evidence="2" type="ORF">DFR64_2600</name>
</gene>
<dbReference type="AlphaFoldDB" id="A0A3E0A6M2"/>
<feature type="region of interest" description="Disordered" evidence="1">
    <location>
        <begin position="38"/>
        <end position="110"/>
    </location>
</feature>
<evidence type="ECO:0000256" key="1">
    <source>
        <dbReference type="SAM" id="MobiDB-lite"/>
    </source>
</evidence>
<dbReference type="OrthoDB" id="1422031at2"/>
<evidence type="ECO:0000313" key="3">
    <source>
        <dbReference type="Proteomes" id="UP000256388"/>
    </source>
</evidence>
<organism evidence="2 3">
    <name type="scientific">Pelolinea submarina</name>
    <dbReference type="NCBI Taxonomy" id="913107"/>
    <lineage>
        <taxon>Bacteria</taxon>
        <taxon>Bacillati</taxon>
        <taxon>Chloroflexota</taxon>
        <taxon>Anaerolineae</taxon>
        <taxon>Anaerolineales</taxon>
        <taxon>Anaerolineaceae</taxon>
        <taxon>Pelolinea</taxon>
    </lineage>
</organism>
<reference evidence="2 3" key="1">
    <citation type="submission" date="2018-08" db="EMBL/GenBank/DDBJ databases">
        <title>Genomic Encyclopedia of Type Strains, Phase IV (KMG-IV): sequencing the most valuable type-strain genomes for metagenomic binning, comparative biology and taxonomic classification.</title>
        <authorList>
            <person name="Goeker M."/>
        </authorList>
    </citation>
    <scope>NUCLEOTIDE SEQUENCE [LARGE SCALE GENOMIC DNA]</scope>
    <source>
        <strain evidence="2 3">DSM 23923</strain>
    </source>
</reference>
<comment type="caution">
    <text evidence="2">The sequence shown here is derived from an EMBL/GenBank/DDBJ whole genome shotgun (WGS) entry which is preliminary data.</text>
</comment>
<accession>A0A3E0A6M2</accession>
<keyword evidence="3" id="KW-1185">Reference proteome</keyword>
<proteinExistence type="predicted"/>
<feature type="region of interest" description="Disordered" evidence="1">
    <location>
        <begin position="312"/>
        <end position="331"/>
    </location>
</feature>
<dbReference type="RefSeq" id="WP_116225868.1">
    <property type="nucleotide sequence ID" value="NZ_AP018437.1"/>
</dbReference>
<feature type="compositionally biased region" description="Low complexity" evidence="1">
    <location>
        <begin position="91"/>
        <end position="103"/>
    </location>
</feature>
<protein>
    <submittedName>
        <fullName evidence="2">Uncharacterized protein</fullName>
    </submittedName>
</protein>
<dbReference type="Proteomes" id="UP000256388">
    <property type="component" value="Unassembled WGS sequence"/>
</dbReference>
<dbReference type="EMBL" id="QUMS01000004">
    <property type="protein sequence ID" value="REG06168.1"/>
    <property type="molecule type" value="Genomic_DNA"/>
</dbReference>
<name>A0A3E0A6M2_9CHLR</name>
<feature type="compositionally biased region" description="Acidic residues" evidence="1">
    <location>
        <begin position="64"/>
        <end position="89"/>
    </location>
</feature>